<evidence type="ECO:0000256" key="5">
    <source>
        <dbReference type="ARBA" id="ARBA00023136"/>
    </source>
</evidence>
<dbReference type="InterPro" id="IPR001123">
    <property type="entry name" value="LeuE-type"/>
</dbReference>
<comment type="subcellular location">
    <subcellularLocation>
        <location evidence="1">Cell membrane</location>
        <topology evidence="1">Multi-pass membrane protein</topology>
    </subcellularLocation>
</comment>
<dbReference type="GO" id="GO:0005886">
    <property type="term" value="C:plasma membrane"/>
    <property type="evidence" value="ECO:0007669"/>
    <property type="project" value="UniProtKB-SubCell"/>
</dbReference>
<keyword evidence="2" id="KW-1003">Cell membrane</keyword>
<feature type="transmembrane region" description="Helical" evidence="6">
    <location>
        <begin position="180"/>
        <end position="198"/>
    </location>
</feature>
<keyword evidence="4 6" id="KW-1133">Transmembrane helix</keyword>
<dbReference type="PANTHER" id="PTHR30086">
    <property type="entry name" value="ARGININE EXPORTER PROTEIN ARGO"/>
    <property type="match status" value="1"/>
</dbReference>
<dbReference type="AlphaFoldDB" id="A0A431W2Z8"/>
<evidence type="ECO:0000313" key="8">
    <source>
        <dbReference type="Proteomes" id="UP000277766"/>
    </source>
</evidence>
<accession>A0A431W2Z8</accession>
<evidence type="ECO:0000313" key="7">
    <source>
        <dbReference type="EMBL" id="RTR29829.1"/>
    </source>
</evidence>
<dbReference type="GO" id="GO:0015171">
    <property type="term" value="F:amino acid transmembrane transporter activity"/>
    <property type="evidence" value="ECO:0007669"/>
    <property type="project" value="TreeGrafter"/>
</dbReference>
<comment type="caution">
    <text evidence="7">The sequence shown here is derived from an EMBL/GenBank/DDBJ whole genome shotgun (WGS) entry which is preliminary data.</text>
</comment>
<evidence type="ECO:0000256" key="1">
    <source>
        <dbReference type="ARBA" id="ARBA00004651"/>
    </source>
</evidence>
<gene>
    <name evidence="7" type="ORF">EJ104_02465</name>
</gene>
<organism evidence="7 8">
    <name type="scientific">Deinococcus radiophilus</name>
    <dbReference type="NCBI Taxonomy" id="32062"/>
    <lineage>
        <taxon>Bacteria</taxon>
        <taxon>Thermotogati</taxon>
        <taxon>Deinococcota</taxon>
        <taxon>Deinococci</taxon>
        <taxon>Deinococcales</taxon>
        <taxon>Deinococcaceae</taxon>
        <taxon>Deinococcus</taxon>
    </lineage>
</organism>
<dbReference type="Pfam" id="PF01810">
    <property type="entry name" value="LysE"/>
    <property type="match status" value="1"/>
</dbReference>
<feature type="transmembrane region" description="Helical" evidence="6">
    <location>
        <begin position="146"/>
        <end position="168"/>
    </location>
</feature>
<keyword evidence="5 6" id="KW-0472">Membrane</keyword>
<dbReference type="Proteomes" id="UP000277766">
    <property type="component" value="Unassembled WGS sequence"/>
</dbReference>
<evidence type="ECO:0000256" key="3">
    <source>
        <dbReference type="ARBA" id="ARBA00022692"/>
    </source>
</evidence>
<name>A0A431W2Z8_9DEIO</name>
<feature type="transmembrane region" description="Helical" evidence="6">
    <location>
        <begin position="67"/>
        <end position="84"/>
    </location>
</feature>
<evidence type="ECO:0000256" key="6">
    <source>
        <dbReference type="SAM" id="Phobius"/>
    </source>
</evidence>
<reference evidence="7 8" key="1">
    <citation type="submission" date="2018-12" db="EMBL/GenBank/DDBJ databases">
        <title>Deinococcus radiophilus ATCC 27603 genome sequencing and assembly.</title>
        <authorList>
            <person name="Maclea K.S."/>
            <person name="Maynard C.R."/>
        </authorList>
    </citation>
    <scope>NUCLEOTIDE SEQUENCE [LARGE SCALE GENOMIC DNA]</scope>
    <source>
        <strain evidence="7 8">ATCC 27603</strain>
    </source>
</reference>
<keyword evidence="8" id="KW-1185">Reference proteome</keyword>
<proteinExistence type="predicted"/>
<keyword evidence="3 6" id="KW-0812">Transmembrane</keyword>
<dbReference type="EMBL" id="RXPE01000003">
    <property type="protein sequence ID" value="RTR29829.1"/>
    <property type="molecule type" value="Genomic_DNA"/>
</dbReference>
<sequence>MSDFLAALVLGLGLIMAIGPQNAFVIRQGLRREHGLLAAASCALSDTALISLGVLGVGRLLAGWPQLVTLGTLAGIAFLLWYGAQAFQSARQAQVPHLAEGAQGQSQPGTIVIRALGFSFLNPHALLDTFVLMGGASASAAQPLTFLAGAVSASWLWFLGLAGASRVLAGQMRSARTWQVVDLLVALMMWGIALRLALELLLRAE</sequence>
<protein>
    <submittedName>
        <fullName evidence="7">Amino acid transporter</fullName>
    </submittedName>
</protein>
<evidence type="ECO:0000256" key="4">
    <source>
        <dbReference type="ARBA" id="ARBA00022989"/>
    </source>
</evidence>
<evidence type="ECO:0000256" key="2">
    <source>
        <dbReference type="ARBA" id="ARBA00022475"/>
    </source>
</evidence>
<dbReference type="RefSeq" id="WP_126351174.1">
    <property type="nucleotide sequence ID" value="NZ_CP086380.1"/>
</dbReference>
<feature type="transmembrane region" description="Helical" evidence="6">
    <location>
        <begin position="33"/>
        <end position="55"/>
    </location>
</feature>
<dbReference type="OrthoDB" id="5638726at2"/>
<dbReference type="PANTHER" id="PTHR30086:SF20">
    <property type="entry name" value="ARGININE EXPORTER PROTEIN ARGO-RELATED"/>
    <property type="match status" value="1"/>
</dbReference>